<comment type="caution">
    <text evidence="7">The sequence shown here is derived from an EMBL/GenBank/DDBJ whole genome shotgun (WGS) entry which is preliminary data.</text>
</comment>
<proteinExistence type="predicted"/>
<evidence type="ECO:0000256" key="3">
    <source>
        <dbReference type="ARBA" id="ARBA00022989"/>
    </source>
</evidence>
<feature type="compositionally biased region" description="Polar residues" evidence="5">
    <location>
        <begin position="133"/>
        <end position="146"/>
    </location>
</feature>
<evidence type="ECO:0000256" key="4">
    <source>
        <dbReference type="ARBA" id="ARBA00023136"/>
    </source>
</evidence>
<evidence type="ECO:0000313" key="7">
    <source>
        <dbReference type="EMBL" id="KAJ1353040.1"/>
    </source>
</evidence>
<organism evidence="7 8">
    <name type="scientific">Parelaphostrongylus tenuis</name>
    <name type="common">Meningeal worm</name>
    <dbReference type="NCBI Taxonomy" id="148309"/>
    <lineage>
        <taxon>Eukaryota</taxon>
        <taxon>Metazoa</taxon>
        <taxon>Ecdysozoa</taxon>
        <taxon>Nematoda</taxon>
        <taxon>Chromadorea</taxon>
        <taxon>Rhabditida</taxon>
        <taxon>Rhabditina</taxon>
        <taxon>Rhabditomorpha</taxon>
        <taxon>Strongyloidea</taxon>
        <taxon>Metastrongylidae</taxon>
        <taxon>Parelaphostrongylus</taxon>
    </lineage>
</organism>
<name>A0AAD5M6K1_PARTN</name>
<keyword evidence="8" id="KW-1185">Reference proteome</keyword>
<dbReference type="Pfam" id="PF00854">
    <property type="entry name" value="PTR2"/>
    <property type="match status" value="1"/>
</dbReference>
<keyword evidence="4" id="KW-0472">Membrane</keyword>
<comment type="subcellular location">
    <subcellularLocation>
        <location evidence="1">Membrane</location>
        <topology evidence="1">Multi-pass membrane protein</topology>
    </subcellularLocation>
</comment>
<dbReference type="GO" id="GO:0016020">
    <property type="term" value="C:membrane"/>
    <property type="evidence" value="ECO:0007669"/>
    <property type="project" value="UniProtKB-SubCell"/>
</dbReference>
<dbReference type="EMBL" id="JAHQIW010001584">
    <property type="protein sequence ID" value="KAJ1353040.1"/>
    <property type="molecule type" value="Genomic_DNA"/>
</dbReference>
<keyword evidence="6" id="KW-0732">Signal</keyword>
<keyword evidence="2" id="KW-0812">Transmembrane</keyword>
<evidence type="ECO:0000256" key="6">
    <source>
        <dbReference type="SAM" id="SignalP"/>
    </source>
</evidence>
<evidence type="ECO:0000256" key="1">
    <source>
        <dbReference type="ARBA" id="ARBA00004141"/>
    </source>
</evidence>
<dbReference type="AlphaFoldDB" id="A0AAD5M6K1"/>
<dbReference type="InterPro" id="IPR000109">
    <property type="entry name" value="POT_fam"/>
</dbReference>
<evidence type="ECO:0000256" key="5">
    <source>
        <dbReference type="SAM" id="MobiDB-lite"/>
    </source>
</evidence>
<evidence type="ECO:0000256" key="2">
    <source>
        <dbReference type="ARBA" id="ARBA00022692"/>
    </source>
</evidence>
<dbReference type="Proteomes" id="UP001196413">
    <property type="component" value="Unassembled WGS sequence"/>
</dbReference>
<dbReference type="GO" id="GO:0022857">
    <property type="term" value="F:transmembrane transporter activity"/>
    <property type="evidence" value="ECO:0007669"/>
    <property type="project" value="InterPro"/>
</dbReference>
<feature type="chain" id="PRO_5042080448" evidence="6">
    <location>
        <begin position="16"/>
        <end position="152"/>
    </location>
</feature>
<feature type="signal peptide" evidence="6">
    <location>
        <begin position="1"/>
        <end position="15"/>
    </location>
</feature>
<protein>
    <submittedName>
        <fullName evidence="7">Uncharacterized protein</fullName>
    </submittedName>
</protein>
<gene>
    <name evidence="7" type="ORF">KIN20_009585</name>
</gene>
<feature type="region of interest" description="Disordered" evidence="5">
    <location>
        <begin position="133"/>
        <end position="152"/>
    </location>
</feature>
<evidence type="ECO:0000313" key="8">
    <source>
        <dbReference type="Proteomes" id="UP001196413"/>
    </source>
</evidence>
<keyword evidence="3" id="KW-1133">Transmembrane helix</keyword>
<accession>A0AAD5M6K1</accession>
<sequence>MVAGGLLASLSLVVAGFVQISVNKTLPNLPDFDEAYVSMWNQLNNCTVTVTFDGHTPFTVAPNTSIVDNRESRTTSIHLRAPTSSTKTWTVPAKFAYSSCSADVTKDLPELFNIQLKTTEVYYVAISPNGVYQGTANPSKPTQGTGEFSLGY</sequence>
<reference evidence="7" key="1">
    <citation type="submission" date="2021-06" db="EMBL/GenBank/DDBJ databases">
        <title>Parelaphostrongylus tenuis whole genome reference sequence.</title>
        <authorList>
            <person name="Garwood T.J."/>
            <person name="Larsen P.A."/>
            <person name="Fountain-Jones N.M."/>
            <person name="Garbe J.R."/>
            <person name="Macchietto M.G."/>
            <person name="Kania S.A."/>
            <person name="Gerhold R.W."/>
            <person name="Richards J.E."/>
            <person name="Wolf T.M."/>
        </authorList>
    </citation>
    <scope>NUCLEOTIDE SEQUENCE</scope>
    <source>
        <strain evidence="7">MNPRO001-30</strain>
        <tissue evidence="7">Meninges</tissue>
    </source>
</reference>